<gene>
    <name evidence="2" type="ORF">ACFSKP_08295</name>
</gene>
<evidence type="ECO:0000313" key="2">
    <source>
        <dbReference type="EMBL" id="MFD2246251.1"/>
    </source>
</evidence>
<feature type="domain" description="Lipocalin-like" evidence="1">
    <location>
        <begin position="58"/>
        <end position="145"/>
    </location>
</feature>
<dbReference type="Proteomes" id="UP001597374">
    <property type="component" value="Unassembled WGS sequence"/>
</dbReference>
<proteinExistence type="predicted"/>
<protein>
    <submittedName>
        <fullName evidence="2">Lipocalin family protein</fullName>
    </submittedName>
</protein>
<name>A0ABW5CUW2_9BACT</name>
<reference evidence="3" key="1">
    <citation type="journal article" date="2019" name="Int. J. Syst. Evol. Microbiol.">
        <title>The Global Catalogue of Microorganisms (GCM) 10K type strain sequencing project: providing services to taxonomists for standard genome sequencing and annotation.</title>
        <authorList>
            <consortium name="The Broad Institute Genomics Platform"/>
            <consortium name="The Broad Institute Genome Sequencing Center for Infectious Disease"/>
            <person name="Wu L."/>
            <person name="Ma J."/>
        </authorList>
    </citation>
    <scope>NUCLEOTIDE SEQUENCE [LARGE SCALE GENOMIC DNA]</scope>
    <source>
        <strain evidence="3">CGMCC 4.1782</strain>
    </source>
</reference>
<dbReference type="Pfam" id="PF13648">
    <property type="entry name" value="Lipocalin_4"/>
    <property type="match status" value="1"/>
</dbReference>
<dbReference type="InterPro" id="IPR024311">
    <property type="entry name" value="Lipocalin-like"/>
</dbReference>
<accession>A0ABW5CUW2</accession>
<dbReference type="EMBL" id="JBHUIM010000001">
    <property type="protein sequence ID" value="MFD2246251.1"/>
    <property type="molecule type" value="Genomic_DNA"/>
</dbReference>
<keyword evidence="3" id="KW-1185">Reference proteome</keyword>
<dbReference type="RefSeq" id="WP_250427942.1">
    <property type="nucleotide sequence ID" value="NZ_JALPRR010000001.1"/>
</dbReference>
<organism evidence="2 3">
    <name type="scientific">Pontibacter ruber</name>
    <dbReference type="NCBI Taxonomy" id="1343895"/>
    <lineage>
        <taxon>Bacteria</taxon>
        <taxon>Pseudomonadati</taxon>
        <taxon>Bacteroidota</taxon>
        <taxon>Cytophagia</taxon>
        <taxon>Cytophagales</taxon>
        <taxon>Hymenobacteraceae</taxon>
        <taxon>Pontibacter</taxon>
    </lineage>
</organism>
<sequence>MKPAYNSLIALVIFLRANLSGWYVLLALLFLSVLLSGCAKEEDVSPELKLEDTRGVVLGKWSISKIEYQLCRSNNCNASNYTGTAQDYFEFRADSAFLVRTDTQNKLCKDAFRIDYTLAGGFVLSNSEWSGRFMIKELDGKKLVLENAFTGTDPYAVFKDTYHLYR</sequence>
<evidence type="ECO:0000313" key="3">
    <source>
        <dbReference type="Proteomes" id="UP001597374"/>
    </source>
</evidence>
<evidence type="ECO:0000259" key="1">
    <source>
        <dbReference type="Pfam" id="PF13648"/>
    </source>
</evidence>
<comment type="caution">
    <text evidence="2">The sequence shown here is derived from an EMBL/GenBank/DDBJ whole genome shotgun (WGS) entry which is preliminary data.</text>
</comment>